<protein>
    <submittedName>
        <fullName evidence="3">Uncharacterized protein</fullName>
    </submittedName>
</protein>
<dbReference type="OMA" id="CGTATIH"/>
<feature type="region of interest" description="Disordered" evidence="2">
    <location>
        <begin position="444"/>
        <end position="522"/>
    </location>
</feature>
<name>A0A2H3EUX3_ARMGA</name>
<feature type="coiled-coil region" evidence="1">
    <location>
        <begin position="130"/>
        <end position="164"/>
    </location>
</feature>
<reference evidence="4" key="1">
    <citation type="journal article" date="2017" name="Nat. Ecol. Evol.">
        <title>Genome expansion and lineage-specific genetic innovations in the forest pathogenic fungi Armillaria.</title>
        <authorList>
            <person name="Sipos G."/>
            <person name="Prasanna A.N."/>
            <person name="Walter M.C."/>
            <person name="O'Connor E."/>
            <person name="Balint B."/>
            <person name="Krizsan K."/>
            <person name="Kiss B."/>
            <person name="Hess J."/>
            <person name="Varga T."/>
            <person name="Slot J."/>
            <person name="Riley R."/>
            <person name="Boka B."/>
            <person name="Rigling D."/>
            <person name="Barry K."/>
            <person name="Lee J."/>
            <person name="Mihaltcheva S."/>
            <person name="LaButti K."/>
            <person name="Lipzen A."/>
            <person name="Waldron R."/>
            <person name="Moloney N.M."/>
            <person name="Sperisen C."/>
            <person name="Kredics L."/>
            <person name="Vagvoelgyi C."/>
            <person name="Patrignani A."/>
            <person name="Fitzpatrick D."/>
            <person name="Nagy I."/>
            <person name="Doyle S."/>
            <person name="Anderson J.B."/>
            <person name="Grigoriev I.V."/>
            <person name="Gueldener U."/>
            <person name="Muensterkoetter M."/>
            <person name="Nagy L.G."/>
        </authorList>
    </citation>
    <scope>NUCLEOTIDE SEQUENCE [LARGE SCALE GENOMIC DNA]</scope>
    <source>
        <strain evidence="4">Ar21-2</strain>
    </source>
</reference>
<organism evidence="3 4">
    <name type="scientific">Armillaria gallica</name>
    <name type="common">Bulbous honey fungus</name>
    <name type="synonym">Armillaria bulbosa</name>
    <dbReference type="NCBI Taxonomy" id="47427"/>
    <lineage>
        <taxon>Eukaryota</taxon>
        <taxon>Fungi</taxon>
        <taxon>Dikarya</taxon>
        <taxon>Basidiomycota</taxon>
        <taxon>Agaricomycotina</taxon>
        <taxon>Agaricomycetes</taxon>
        <taxon>Agaricomycetidae</taxon>
        <taxon>Agaricales</taxon>
        <taxon>Marasmiineae</taxon>
        <taxon>Physalacriaceae</taxon>
        <taxon>Armillaria</taxon>
    </lineage>
</organism>
<evidence type="ECO:0000256" key="2">
    <source>
        <dbReference type="SAM" id="MobiDB-lite"/>
    </source>
</evidence>
<proteinExistence type="predicted"/>
<dbReference type="OrthoDB" id="3254613at2759"/>
<keyword evidence="1" id="KW-0175">Coiled coil</keyword>
<evidence type="ECO:0000256" key="1">
    <source>
        <dbReference type="SAM" id="Coils"/>
    </source>
</evidence>
<feature type="compositionally biased region" description="Low complexity" evidence="2">
    <location>
        <begin position="330"/>
        <end position="340"/>
    </location>
</feature>
<keyword evidence="4" id="KW-1185">Reference proteome</keyword>
<accession>A0A2H3EUX3</accession>
<gene>
    <name evidence="3" type="ORF">ARMGADRAFT_1158061</name>
</gene>
<feature type="compositionally biased region" description="Basic and acidic residues" evidence="2">
    <location>
        <begin position="402"/>
        <end position="419"/>
    </location>
</feature>
<dbReference type="EMBL" id="KZ293644">
    <property type="protein sequence ID" value="PBL04148.1"/>
    <property type="molecule type" value="Genomic_DNA"/>
</dbReference>
<dbReference type="Proteomes" id="UP000217790">
    <property type="component" value="Unassembled WGS sequence"/>
</dbReference>
<feature type="region of interest" description="Disordered" evidence="2">
    <location>
        <begin position="322"/>
        <end position="342"/>
    </location>
</feature>
<feature type="compositionally biased region" description="Pro residues" evidence="2">
    <location>
        <begin position="497"/>
        <end position="506"/>
    </location>
</feature>
<sequence length="594" mass="65824">MMGPTLDLERAEKPPKRRCLQEKMAPLTINVSQAKWGGSQVLQESTNSSSWTSASSSSFIYTPDPDTSYTFGVPNPTTVQVALPTPPLTSPLRRTRDEIARQRRYSQAEEALALTAQLTLQETSQTELQIRTLEQAASLLNSRLEDARERSAKLRSLLNDRETDPATFESLKRERWMEERRKSLAEEESRAIRAQLASLTRGNDAVCESPVTSSRHQANLLRYLQSSNTRRPIHPTHTEATTVGERAARRITLCEASPARLRMSIGSRHARSLSMDQKPHPTSPSNFEPKMLKKPVSTVDSLSLDVLTEDEHSHAWYKIKKSSTAAPVTPRHSPSLSPLSRRLKSSVRETCGTATIHTPVAVKVRPTADILADLPPVALPVYAVDLLGDFDEHRTPTLKLSRDQVMRMSRESRRSRDTAPRPSLAFSEWEVLSTTSSTVVVDPFSTSSSSYIAPSTPRPLSMPLPPVIESSIDSDPSPCTPPRPIKSLPSATDPIHEPPSPTPPPRHSVKPLSDADNIPSPVPRRLARSRLSIGEPALTPDIFTKRILRPFSFGFFRQGGSASPTRLLSVIPESAPSTPKHESSPLKRRLKMFF</sequence>
<feature type="region of interest" description="Disordered" evidence="2">
    <location>
        <begin position="402"/>
        <end position="423"/>
    </location>
</feature>
<feature type="compositionally biased region" description="Pro residues" evidence="2">
    <location>
        <begin position="456"/>
        <end position="466"/>
    </location>
</feature>
<dbReference type="InParanoid" id="A0A2H3EUX3"/>
<evidence type="ECO:0000313" key="3">
    <source>
        <dbReference type="EMBL" id="PBL04148.1"/>
    </source>
</evidence>
<feature type="region of interest" description="Disordered" evidence="2">
    <location>
        <begin position="269"/>
        <end position="291"/>
    </location>
</feature>
<evidence type="ECO:0000313" key="4">
    <source>
        <dbReference type="Proteomes" id="UP000217790"/>
    </source>
</evidence>
<dbReference type="AlphaFoldDB" id="A0A2H3EUX3"/>